<protein>
    <submittedName>
        <fullName evidence="2">Junctional cadherin complex regulator</fullName>
    </submittedName>
</protein>
<evidence type="ECO:0000313" key="2">
    <source>
        <dbReference type="Ensembl" id="ENSSLUP00000022390.1"/>
    </source>
</evidence>
<feature type="region of interest" description="Disordered" evidence="1">
    <location>
        <begin position="446"/>
        <end position="465"/>
    </location>
</feature>
<feature type="compositionally biased region" description="Polar residues" evidence="1">
    <location>
        <begin position="399"/>
        <end position="409"/>
    </location>
</feature>
<feature type="region of interest" description="Disordered" evidence="1">
    <location>
        <begin position="525"/>
        <end position="550"/>
    </location>
</feature>
<dbReference type="InterPro" id="IPR027968">
    <property type="entry name" value="JHY"/>
</dbReference>
<name>A0A8C9YGL9_SANLU</name>
<accession>A0A8C9YGL9</accession>
<dbReference type="RefSeq" id="XP_035864539.1">
    <property type="nucleotide sequence ID" value="XM_036008646.1"/>
</dbReference>
<feature type="region of interest" description="Disordered" evidence="1">
    <location>
        <begin position="731"/>
        <end position="753"/>
    </location>
</feature>
<sequence length="789" mass="88477">MKHTNMDEGLKHEKMAQVLKTEQGRPPSPRPAVLANQWDSVESDTESLAQERAYHQQQQLQMPTGCHDQHKYILPQKENADSLQQGDGEDQYANDDETEALQVCDSLDVAAHPHANRNPTLSQTEYLDTQMDEREGTSQLLTDDVYSELRYDPNWRTNLRGAGRFNESPRTSVEEYYQVPKEKFRQSSGDSQGLRIKAGYRYIIDTSPAAVVTPHLTADESDQPYRLHPQHGQTSSVTSPHCHNHALQLGSPEADYSKPSCIFTKDDSDKRSLKGFKKMHGNNCDNAGEYSRSPEQPKDIRAMSKNIQERTQGGPTQIQQMSTSIVPKVLLNKKLERLTEDIVERNKITLGRNTSKCGSYVSVHALNREMPHHVNKGHGTLKKTASAESQEDSSDPKPKTQQLRVTQISEGKKAQRKENPNCPPQQQQTPALGVSAEWGGRLSFPLAKPAAAGQPNPQKTTSSQPLVPNIHLNINLNTSSHLLPLSQQRGQEDIISLASLHACPNWSPASEVELALSPGYQLTIPGRSSQTSQKGVSTHLHHQNLESSPEQWQRTAALKWPLSCEGEDQKCPNEVQTKQFPQNLPRTPTTTFSGSYTVLPPITESMAGKEPELSPGVNTAYPIHRSSSDGYLGQMEKQKQLRTRVTYKAYSLKDYKQLKSDVNLRGLGPDYSAIEKTAEKMKRQKLYSNVIREQNKTISRIPFLLAKDPEGNDKKVPRMKALEYAKTIAKPPVQAQPKQRPKHRSEGFTEPAPYLEDLDVSQLATLEVLRKRHEEEKQAVALFRKVHAV</sequence>
<dbReference type="Pfam" id="PF15261">
    <property type="entry name" value="JHY"/>
    <property type="match status" value="1"/>
</dbReference>
<dbReference type="Proteomes" id="UP000694568">
    <property type="component" value="Unplaced"/>
</dbReference>
<feature type="region of interest" description="Disordered" evidence="1">
    <location>
        <begin position="221"/>
        <end position="251"/>
    </location>
</feature>
<dbReference type="CTD" id="79864"/>
<dbReference type="OrthoDB" id="10057281at2759"/>
<reference evidence="2" key="2">
    <citation type="submission" date="2025-09" db="UniProtKB">
        <authorList>
            <consortium name="Ensembl"/>
        </authorList>
    </citation>
    <scope>IDENTIFICATION</scope>
</reference>
<feature type="compositionally biased region" description="Polar residues" evidence="1">
    <location>
        <begin position="455"/>
        <end position="465"/>
    </location>
</feature>
<dbReference type="GO" id="GO:0035082">
    <property type="term" value="P:axoneme assembly"/>
    <property type="evidence" value="ECO:0007669"/>
    <property type="project" value="TreeGrafter"/>
</dbReference>
<feature type="compositionally biased region" description="Polar residues" evidence="1">
    <location>
        <begin position="526"/>
        <end position="536"/>
    </location>
</feature>
<dbReference type="Ensembl" id="ENSSLUT00000023134.1">
    <property type="protein sequence ID" value="ENSSLUP00000022390.1"/>
    <property type="gene ID" value="ENSSLUG00000010298.1"/>
</dbReference>
<feature type="region of interest" description="Disordered" evidence="1">
    <location>
        <begin position="371"/>
        <end position="432"/>
    </location>
</feature>
<dbReference type="PANTHER" id="PTHR14726:SF1">
    <property type="entry name" value="JHY PROTEIN HOMOLOG"/>
    <property type="match status" value="1"/>
</dbReference>
<evidence type="ECO:0000313" key="3">
    <source>
        <dbReference type="Proteomes" id="UP000694568"/>
    </source>
</evidence>
<dbReference type="GeneTree" id="ENSGT00390000002823"/>
<evidence type="ECO:0000256" key="1">
    <source>
        <dbReference type="SAM" id="MobiDB-lite"/>
    </source>
</evidence>
<feature type="region of interest" description="Disordered" evidence="1">
    <location>
        <begin position="1"/>
        <end position="58"/>
    </location>
</feature>
<dbReference type="PANTHER" id="PTHR14726">
    <property type="entry name" value="JHY PROTEIN HOMOLOG"/>
    <property type="match status" value="1"/>
</dbReference>
<dbReference type="GeneID" id="116058072"/>
<proteinExistence type="predicted"/>
<reference evidence="2" key="1">
    <citation type="submission" date="2025-08" db="UniProtKB">
        <authorList>
            <consortium name="Ensembl"/>
        </authorList>
    </citation>
    <scope>IDENTIFICATION</scope>
</reference>
<dbReference type="AlphaFoldDB" id="A0A8C9YGL9"/>
<feature type="compositionally biased region" description="Basic and acidic residues" evidence="1">
    <location>
        <begin position="1"/>
        <end position="15"/>
    </location>
</feature>
<keyword evidence="3" id="KW-1185">Reference proteome</keyword>
<gene>
    <name evidence="2" type="primary">jhy</name>
</gene>
<feature type="compositionally biased region" description="Basic and acidic residues" evidence="1">
    <location>
        <begin position="410"/>
        <end position="419"/>
    </location>
</feature>
<organism evidence="2 3">
    <name type="scientific">Sander lucioperca</name>
    <name type="common">Pike-perch</name>
    <name type="synonym">Perca lucioperca</name>
    <dbReference type="NCBI Taxonomy" id="283035"/>
    <lineage>
        <taxon>Eukaryota</taxon>
        <taxon>Metazoa</taxon>
        <taxon>Chordata</taxon>
        <taxon>Craniata</taxon>
        <taxon>Vertebrata</taxon>
        <taxon>Euteleostomi</taxon>
        <taxon>Actinopterygii</taxon>
        <taxon>Neopterygii</taxon>
        <taxon>Teleostei</taxon>
        <taxon>Neoteleostei</taxon>
        <taxon>Acanthomorphata</taxon>
        <taxon>Eupercaria</taxon>
        <taxon>Perciformes</taxon>
        <taxon>Percoidei</taxon>
        <taxon>Percidae</taxon>
        <taxon>Luciopercinae</taxon>
        <taxon>Sander</taxon>
    </lineage>
</organism>
<feature type="compositionally biased region" description="Polar residues" evidence="1">
    <location>
        <begin position="231"/>
        <end position="241"/>
    </location>
</feature>